<evidence type="ECO:0000259" key="7">
    <source>
        <dbReference type="SMART" id="SM00928"/>
    </source>
</evidence>
<dbReference type="InterPro" id="IPR011538">
    <property type="entry name" value="Nuo51_FMN-bd"/>
</dbReference>
<dbReference type="InterPro" id="IPR037225">
    <property type="entry name" value="Nuo51_FMN-bd_sf"/>
</dbReference>
<dbReference type="Gene3D" id="3.40.50.11540">
    <property type="entry name" value="NADH-ubiquinone oxidoreductase 51kDa subunit"/>
    <property type="match status" value="1"/>
</dbReference>
<dbReference type="PANTHER" id="PTHR43578">
    <property type="entry name" value="NADH-QUINONE OXIDOREDUCTASE SUBUNIT F"/>
    <property type="match status" value="1"/>
</dbReference>
<sequence>MIAVIKASGLRGRGGAGFPTGVKWQTVLGNESFTAPTSVVVNAAEGEPGTFKDRTLLRTNPYRVLEGALIAAYAVSAPRVVVAMKGSFERELERMRTAVEELREARVATDVTISVVEGPDSYLFGEETGLLEVIDGRGPFPRVAPPYRRGIEPEDRNRERNMASNVQLATESGSAESPALANNVETLAHVSQILAHGADWFRELGTEHSPGTFIATVSGDTTLAGVGEFPMGVTLQQVIDDLGGAPKEQHRYVAAVSGTANAMIPAERFDTPVTYEHIRDIGSGLGSAGFLVFDEETDLVAVAAGIAHFLAVESCGQCEPCKSDGAAISTHLDMILSNDGSPRTLAALSSLSSTVSNGARCGLGRQQEDVTTGALKLLRTEFREHVQGRRPPVERVTIAPIADLAGDEAILDDRYADKNLDWTHGGVDSGETPVDRLRGASPEVSEVSQERPKPVDEAASVGKGYAFELLDIAHEAMRSALYNAQHSEGEERLAHLDELERILAIYLDVGQRILFPMLRRVAAVPGDDAAWTAAYDADAAEQCLTLVREARGVGNLDDITADIEVLIAEEEMVVEPLLSRHLSDADIVELGNAMQATIDLDIERNVGAPKAKG</sequence>
<dbReference type="InterPro" id="IPR037207">
    <property type="entry name" value="Nuop51_4Fe4S-bd_sf"/>
</dbReference>
<keyword evidence="3" id="KW-0479">Metal-binding</keyword>
<dbReference type="SUPFAM" id="SSF140490">
    <property type="entry name" value="Nqo1C-terminal domain-like"/>
    <property type="match status" value="1"/>
</dbReference>
<dbReference type="AlphaFoldDB" id="A0A936NDM0"/>
<dbReference type="Pfam" id="PF10589">
    <property type="entry name" value="NADH_4Fe-4S"/>
    <property type="match status" value="1"/>
</dbReference>
<evidence type="ECO:0000313" key="9">
    <source>
        <dbReference type="Proteomes" id="UP000727993"/>
    </source>
</evidence>
<dbReference type="InterPro" id="IPR019575">
    <property type="entry name" value="Nuop51_4Fe4S-bd"/>
</dbReference>
<dbReference type="SMART" id="SM00928">
    <property type="entry name" value="NADH_4Fe-4S"/>
    <property type="match status" value="1"/>
</dbReference>
<proteinExistence type="inferred from homology"/>
<keyword evidence="5" id="KW-0411">Iron-sulfur</keyword>
<dbReference type="SUPFAM" id="SSF142019">
    <property type="entry name" value="Nqo1 FMN-binding domain-like"/>
    <property type="match status" value="1"/>
</dbReference>
<dbReference type="Gene3D" id="3.10.20.600">
    <property type="match status" value="1"/>
</dbReference>
<evidence type="ECO:0000256" key="4">
    <source>
        <dbReference type="ARBA" id="ARBA00023004"/>
    </source>
</evidence>
<dbReference type="EMBL" id="JADJZA010000008">
    <property type="protein sequence ID" value="MBK9298368.1"/>
    <property type="molecule type" value="Genomic_DNA"/>
</dbReference>
<comment type="caution">
    <text evidence="8">The sequence shown here is derived from an EMBL/GenBank/DDBJ whole genome shotgun (WGS) entry which is preliminary data.</text>
</comment>
<dbReference type="PANTHER" id="PTHR43578:SF3">
    <property type="entry name" value="NADH-QUINONE OXIDOREDUCTASE SUBUNIT F"/>
    <property type="match status" value="1"/>
</dbReference>
<dbReference type="Gene3D" id="1.20.1440.230">
    <property type="entry name" value="NADH-ubiquinone oxidoreductase 51kDa subunit, iron-sulphur binding domain"/>
    <property type="match status" value="1"/>
</dbReference>
<name>A0A936NDM0_9ACTN</name>
<dbReference type="GO" id="GO:0051539">
    <property type="term" value="F:4 iron, 4 sulfur cluster binding"/>
    <property type="evidence" value="ECO:0007669"/>
    <property type="project" value="UniProtKB-KW"/>
</dbReference>
<dbReference type="GO" id="GO:0046872">
    <property type="term" value="F:metal ion binding"/>
    <property type="evidence" value="ECO:0007669"/>
    <property type="project" value="UniProtKB-KW"/>
</dbReference>
<comment type="similarity">
    <text evidence="1">Belongs to the complex I 51 kDa subunit family.</text>
</comment>
<evidence type="ECO:0000313" key="8">
    <source>
        <dbReference type="EMBL" id="MBK9298368.1"/>
    </source>
</evidence>
<gene>
    <name evidence="8" type="ORF">IPN02_16310</name>
</gene>
<keyword evidence="4" id="KW-0408">Iron</keyword>
<evidence type="ECO:0000256" key="5">
    <source>
        <dbReference type="ARBA" id="ARBA00023014"/>
    </source>
</evidence>
<organism evidence="8 9">
    <name type="scientific">Candidatus Neomicrothrix subdominans</name>
    <dbReference type="NCBI Taxonomy" id="2954438"/>
    <lineage>
        <taxon>Bacteria</taxon>
        <taxon>Bacillati</taxon>
        <taxon>Actinomycetota</taxon>
        <taxon>Acidimicrobiia</taxon>
        <taxon>Acidimicrobiales</taxon>
        <taxon>Microthrixaceae</taxon>
        <taxon>Candidatus Neomicrothrix</taxon>
    </lineage>
</organism>
<evidence type="ECO:0000256" key="6">
    <source>
        <dbReference type="SAM" id="MobiDB-lite"/>
    </source>
</evidence>
<dbReference type="SUPFAM" id="SSF142984">
    <property type="entry name" value="Nqo1 middle domain-like"/>
    <property type="match status" value="1"/>
</dbReference>
<feature type="domain" description="NADH-ubiquinone oxidoreductase 51kDa subunit iron-sulphur binding" evidence="7">
    <location>
        <begin position="300"/>
        <end position="345"/>
    </location>
</feature>
<evidence type="ECO:0000256" key="3">
    <source>
        <dbReference type="ARBA" id="ARBA00022723"/>
    </source>
</evidence>
<protein>
    <recommendedName>
        <fullName evidence="7">NADH-ubiquinone oxidoreductase 51kDa subunit iron-sulphur binding domain-containing protein</fullName>
    </recommendedName>
</protein>
<dbReference type="Proteomes" id="UP000727993">
    <property type="component" value="Unassembled WGS sequence"/>
</dbReference>
<keyword evidence="2" id="KW-0004">4Fe-4S</keyword>
<reference evidence="8 9" key="1">
    <citation type="submission" date="2020-10" db="EMBL/GenBank/DDBJ databases">
        <title>Connecting structure to function with the recovery of over 1000 high-quality activated sludge metagenome-assembled genomes encoding full-length rRNA genes using long-read sequencing.</title>
        <authorList>
            <person name="Singleton C.M."/>
            <person name="Petriglieri F."/>
            <person name="Kristensen J.M."/>
            <person name="Kirkegaard R.H."/>
            <person name="Michaelsen T.Y."/>
            <person name="Andersen M.H."/>
            <person name="Karst S.M."/>
            <person name="Dueholm M.S."/>
            <person name="Nielsen P.H."/>
            <person name="Albertsen M."/>
        </authorList>
    </citation>
    <scope>NUCLEOTIDE SEQUENCE [LARGE SCALE GENOMIC DNA]</scope>
    <source>
        <strain evidence="8">Lyne_18-Q3-R50-59_MAXAC.006</strain>
    </source>
</reference>
<evidence type="ECO:0000256" key="1">
    <source>
        <dbReference type="ARBA" id="ARBA00007523"/>
    </source>
</evidence>
<dbReference type="Pfam" id="PF01512">
    <property type="entry name" value="Complex1_51K"/>
    <property type="match status" value="1"/>
</dbReference>
<accession>A0A936NDM0</accession>
<evidence type="ECO:0000256" key="2">
    <source>
        <dbReference type="ARBA" id="ARBA00022485"/>
    </source>
</evidence>
<feature type="region of interest" description="Disordered" evidence="6">
    <location>
        <begin position="425"/>
        <end position="457"/>
    </location>
</feature>